<protein>
    <submittedName>
        <fullName evidence="1">Uncharacterized protein</fullName>
    </submittedName>
</protein>
<organism evidence="1 2">
    <name type="scientific">Hydnomerulius pinastri MD-312</name>
    <dbReference type="NCBI Taxonomy" id="994086"/>
    <lineage>
        <taxon>Eukaryota</taxon>
        <taxon>Fungi</taxon>
        <taxon>Dikarya</taxon>
        <taxon>Basidiomycota</taxon>
        <taxon>Agaricomycotina</taxon>
        <taxon>Agaricomycetes</taxon>
        <taxon>Agaricomycetidae</taxon>
        <taxon>Boletales</taxon>
        <taxon>Boletales incertae sedis</taxon>
        <taxon>Leucogyrophana</taxon>
    </lineage>
</organism>
<sequence>MNARSSTIDTNLPARGQRPFQSGLVSDVSYISELRRGLQVTATDVKAAARVDEDPSKDMLHAEIDKLGLNDLVAIAENVPDPKLPLPPNDFLEFEKLQLRICLDGDTVKGITYHAGLSFESRMILFGIHVDVHALLTFELDATLIGDIGFRDLNRANFPFSAGLKQHIPDYIHDDLQRAPRYEEFAISLLRSGLRDLKKNSEATMTKALRDAEAVVGSRTYIIWLYR</sequence>
<dbReference type="AlphaFoldDB" id="A0A0C9WFH2"/>
<reference evidence="1 2" key="1">
    <citation type="submission" date="2014-04" db="EMBL/GenBank/DDBJ databases">
        <title>Evolutionary Origins and Diversification of the Mycorrhizal Mutualists.</title>
        <authorList>
            <consortium name="DOE Joint Genome Institute"/>
            <consortium name="Mycorrhizal Genomics Consortium"/>
            <person name="Kohler A."/>
            <person name="Kuo A."/>
            <person name="Nagy L.G."/>
            <person name="Floudas D."/>
            <person name="Copeland A."/>
            <person name="Barry K.W."/>
            <person name="Cichocki N."/>
            <person name="Veneault-Fourrey C."/>
            <person name="LaButti K."/>
            <person name="Lindquist E.A."/>
            <person name="Lipzen A."/>
            <person name="Lundell T."/>
            <person name="Morin E."/>
            <person name="Murat C."/>
            <person name="Riley R."/>
            <person name="Ohm R."/>
            <person name="Sun H."/>
            <person name="Tunlid A."/>
            <person name="Henrissat B."/>
            <person name="Grigoriev I.V."/>
            <person name="Hibbett D.S."/>
            <person name="Martin F."/>
        </authorList>
    </citation>
    <scope>NUCLEOTIDE SEQUENCE [LARGE SCALE GENOMIC DNA]</scope>
    <source>
        <strain evidence="1 2">MD-312</strain>
    </source>
</reference>
<evidence type="ECO:0000313" key="2">
    <source>
        <dbReference type="Proteomes" id="UP000053820"/>
    </source>
</evidence>
<dbReference type="OrthoDB" id="3219467at2759"/>
<keyword evidence="2" id="KW-1185">Reference proteome</keyword>
<dbReference type="Proteomes" id="UP000053820">
    <property type="component" value="Unassembled WGS sequence"/>
</dbReference>
<gene>
    <name evidence="1" type="ORF">HYDPIDRAFT_28616</name>
</gene>
<accession>A0A0C9WFH2</accession>
<name>A0A0C9WFH2_9AGAM</name>
<dbReference type="HOGENOM" id="CLU_1219825_0_0_1"/>
<dbReference type="EMBL" id="KN839847">
    <property type="protein sequence ID" value="KIJ64172.1"/>
    <property type="molecule type" value="Genomic_DNA"/>
</dbReference>
<proteinExistence type="predicted"/>
<evidence type="ECO:0000313" key="1">
    <source>
        <dbReference type="EMBL" id="KIJ64172.1"/>
    </source>
</evidence>